<dbReference type="EMBL" id="HBIO01024137">
    <property type="protein sequence ID" value="CAE0473702.1"/>
    <property type="molecule type" value="Transcribed_RNA"/>
</dbReference>
<dbReference type="GO" id="GO:0008835">
    <property type="term" value="F:diaminohydroxyphosphoribosylaminopyrimidine deaminase activity"/>
    <property type="evidence" value="ECO:0007669"/>
    <property type="project" value="TreeGrafter"/>
</dbReference>
<dbReference type="Pfam" id="PF00383">
    <property type="entry name" value="dCMP_cyt_deam_1"/>
    <property type="match status" value="1"/>
</dbReference>
<evidence type="ECO:0000259" key="2">
    <source>
        <dbReference type="PROSITE" id="PS51747"/>
    </source>
</evidence>
<dbReference type="PANTHER" id="PTHR11079">
    <property type="entry name" value="CYTOSINE DEAMINASE FAMILY MEMBER"/>
    <property type="match status" value="1"/>
</dbReference>
<reference evidence="3" key="1">
    <citation type="submission" date="2021-01" db="EMBL/GenBank/DDBJ databases">
        <authorList>
            <person name="Corre E."/>
            <person name="Pelletier E."/>
            <person name="Niang G."/>
            <person name="Scheremetjew M."/>
            <person name="Finn R."/>
            <person name="Kale V."/>
            <person name="Holt S."/>
            <person name="Cochrane G."/>
            <person name="Meng A."/>
            <person name="Brown T."/>
            <person name="Cohen L."/>
        </authorList>
    </citation>
    <scope>NUCLEOTIDE SEQUENCE</scope>
    <source>
        <strain evidence="3">MM31A-1</strain>
    </source>
</reference>
<dbReference type="InterPro" id="IPR016193">
    <property type="entry name" value="Cytidine_deaminase-like"/>
</dbReference>
<accession>A0A7S3QDG2</accession>
<dbReference type="CDD" id="cd01284">
    <property type="entry name" value="Riboflavin_deaminase-reductase"/>
    <property type="match status" value="1"/>
</dbReference>
<evidence type="ECO:0000313" key="3">
    <source>
        <dbReference type="EMBL" id="CAE0473702.1"/>
    </source>
</evidence>
<dbReference type="PROSITE" id="PS51747">
    <property type="entry name" value="CYT_DCMP_DEAMINASES_2"/>
    <property type="match status" value="1"/>
</dbReference>
<organism evidence="3">
    <name type="scientific">Chaetoceros debilis</name>
    <dbReference type="NCBI Taxonomy" id="122233"/>
    <lineage>
        <taxon>Eukaryota</taxon>
        <taxon>Sar</taxon>
        <taxon>Stramenopiles</taxon>
        <taxon>Ochrophyta</taxon>
        <taxon>Bacillariophyta</taxon>
        <taxon>Coscinodiscophyceae</taxon>
        <taxon>Chaetocerotophycidae</taxon>
        <taxon>Chaetocerotales</taxon>
        <taxon>Chaetocerotaceae</taxon>
        <taxon>Chaetoceros</taxon>
    </lineage>
</organism>
<feature type="chain" id="PRO_5031321524" description="CMP/dCMP-type deaminase domain-containing protein" evidence="1">
    <location>
        <begin position="32"/>
        <end position="444"/>
    </location>
</feature>
<sequence>MNHCVSRINMRFTVMLVKVPLLLSLSHPSVAFAPYSHLVGKSSLLGVKSSSYSITRNSRNLVRNEVTSIPQRSPLSSRWMTTEVDAVSDEITVDDNRYMKLAIEAAARGVGNTYPNPAVGCVLVSSVNDEIIGTGFHPRAGYPHAEVFALFEACGYVESGVESAMAVVENTKQPRMKSDASDILSDVDDLLDRYSSSDSANELFEGKLSGKEVTAYVTLEPCCHYGKTPPCALSLLRAGISRVIIGFRDPNPRVDGGGVLVLENGGVEVKIMSSDKAVAKGRLEVANAAACANTVSAFVKRISPRNSDEAALVDYDKSINGAKRSLLRTVAGRRKKEGAMKEVAWPSSYPSIDVSDESIDLADAIEELPIHHSWLERVDKALWDDELILLRLNSAVQKKKGVKFLGQRIAIELKAHVAQVIGHTCLMYRPGAPPVLDLDPEIDP</sequence>
<dbReference type="PANTHER" id="PTHR11079:SF162">
    <property type="entry name" value="RIBOFLAVIN BIOSYNTHESIS PROTEIN PYRD, CHLOROPLASTIC"/>
    <property type="match status" value="1"/>
</dbReference>
<evidence type="ECO:0000256" key="1">
    <source>
        <dbReference type="SAM" id="SignalP"/>
    </source>
</evidence>
<feature type="domain" description="CMP/dCMP-type deaminase" evidence="2">
    <location>
        <begin position="93"/>
        <end position="260"/>
    </location>
</feature>
<proteinExistence type="predicted"/>
<protein>
    <recommendedName>
        <fullName evidence="2">CMP/dCMP-type deaminase domain-containing protein</fullName>
    </recommendedName>
</protein>
<dbReference type="Gene3D" id="3.30.110.60">
    <property type="entry name" value="YhbY-like"/>
    <property type="match status" value="1"/>
</dbReference>
<dbReference type="SUPFAM" id="SSF53927">
    <property type="entry name" value="Cytidine deaminase-like"/>
    <property type="match status" value="1"/>
</dbReference>
<dbReference type="InterPro" id="IPR035920">
    <property type="entry name" value="YhbY-like_sf"/>
</dbReference>
<gene>
    <name evidence="3" type="ORF">CDEB00056_LOCUS18555</name>
</gene>
<name>A0A7S3QDG2_9STRA</name>
<dbReference type="Gene3D" id="3.40.140.10">
    <property type="entry name" value="Cytidine Deaminase, domain 2"/>
    <property type="match status" value="1"/>
</dbReference>
<keyword evidence="1" id="KW-0732">Signal</keyword>
<feature type="signal peptide" evidence="1">
    <location>
        <begin position="1"/>
        <end position="31"/>
    </location>
</feature>
<dbReference type="InterPro" id="IPR002125">
    <property type="entry name" value="CMP_dCMP_dom"/>
</dbReference>
<dbReference type="AlphaFoldDB" id="A0A7S3QDG2"/>